<evidence type="ECO:0000313" key="9">
    <source>
        <dbReference type="EMBL" id="KAJ2896092.1"/>
    </source>
</evidence>
<dbReference type="FunFam" id="1.10.30.10:FF:000016">
    <property type="entry name" value="FACT complex subunit SSRP1"/>
    <property type="match status" value="1"/>
</dbReference>
<reference evidence="9" key="1">
    <citation type="submission" date="2022-07" db="EMBL/GenBank/DDBJ databases">
        <title>Draft genome sequence of Zalerion maritima ATCC 34329, a (micro)plastics degrading marine fungus.</title>
        <authorList>
            <person name="Paco A."/>
            <person name="Goncalves M.F.M."/>
            <person name="Rocha-Santos T.A.P."/>
            <person name="Alves A."/>
        </authorList>
    </citation>
    <scope>NUCLEOTIDE SEQUENCE</scope>
    <source>
        <strain evidence="9">ATCC 34329</strain>
    </source>
</reference>
<keyword evidence="10" id="KW-1185">Reference proteome</keyword>
<proteinExistence type="inferred from homology"/>
<dbReference type="CDD" id="cd01390">
    <property type="entry name" value="HMG-box_NHP6-like"/>
    <property type="match status" value="1"/>
</dbReference>
<dbReference type="GO" id="GO:0005634">
    <property type="term" value="C:nucleus"/>
    <property type="evidence" value="ECO:0007669"/>
    <property type="project" value="UniProtKB-UniRule"/>
</dbReference>
<evidence type="ECO:0000256" key="4">
    <source>
        <dbReference type="ARBA" id="ARBA00057588"/>
    </source>
</evidence>
<dbReference type="PRINTS" id="PR00886">
    <property type="entry name" value="HIGHMOBLTY12"/>
</dbReference>
<dbReference type="EMBL" id="JAKWBI020000354">
    <property type="protein sequence ID" value="KAJ2896092.1"/>
    <property type="molecule type" value="Genomic_DNA"/>
</dbReference>
<evidence type="ECO:0000256" key="2">
    <source>
        <dbReference type="ARBA" id="ARBA00023242"/>
    </source>
</evidence>
<evidence type="ECO:0000256" key="5">
    <source>
        <dbReference type="ARBA" id="ARBA00067275"/>
    </source>
</evidence>
<comment type="similarity">
    <text evidence="3">Belongs to the NHP6 family.</text>
</comment>
<feature type="domain" description="HMG box" evidence="8">
    <location>
        <begin position="26"/>
        <end position="94"/>
    </location>
</feature>
<dbReference type="Gene3D" id="1.10.30.10">
    <property type="entry name" value="High mobility group box domain"/>
    <property type="match status" value="1"/>
</dbReference>
<protein>
    <recommendedName>
        <fullName evidence="5">Non-histone chromosomal protein 6</fullName>
    </recommendedName>
</protein>
<dbReference type="PROSITE" id="PS50118">
    <property type="entry name" value="HMG_BOX_2"/>
    <property type="match status" value="1"/>
</dbReference>
<feature type="region of interest" description="Disordered" evidence="7">
    <location>
        <begin position="1"/>
        <end position="27"/>
    </location>
</feature>
<organism evidence="9 10">
    <name type="scientific">Zalerion maritima</name>
    <dbReference type="NCBI Taxonomy" id="339359"/>
    <lineage>
        <taxon>Eukaryota</taxon>
        <taxon>Fungi</taxon>
        <taxon>Dikarya</taxon>
        <taxon>Ascomycota</taxon>
        <taxon>Pezizomycotina</taxon>
        <taxon>Sordariomycetes</taxon>
        <taxon>Lulworthiomycetidae</taxon>
        <taxon>Lulworthiales</taxon>
        <taxon>Lulworthiaceae</taxon>
        <taxon>Zalerion</taxon>
    </lineage>
</organism>
<name>A0AAD5RKU0_9PEZI</name>
<dbReference type="SUPFAM" id="SSF47095">
    <property type="entry name" value="HMG-box"/>
    <property type="match status" value="1"/>
</dbReference>
<evidence type="ECO:0000256" key="7">
    <source>
        <dbReference type="SAM" id="MobiDB-lite"/>
    </source>
</evidence>
<keyword evidence="2 6" id="KW-0539">Nucleus</keyword>
<comment type="function">
    <text evidence="4">DNA-binding protein that induces severe bending of DNA. Required for DNA-binding by the FACT complex, a general chromatin factor that acts to reorganize nucleosomes. The FACT complex is involved in multiple processes that require DNA as a template such as mRNA elongation, DNA replication and DNA repair. Also augments the fidelity of transcription by RNA polymerase III independently of any role in the FACT complex.</text>
</comment>
<dbReference type="PANTHER" id="PTHR48112">
    <property type="entry name" value="HIGH MOBILITY GROUP PROTEIN DSP1"/>
    <property type="match status" value="1"/>
</dbReference>
<dbReference type="PANTHER" id="PTHR48112:SF22">
    <property type="entry name" value="MITOCHONDRIAL TRANSCRIPTION FACTOR A, ISOFORM B"/>
    <property type="match status" value="1"/>
</dbReference>
<dbReference type="InterPro" id="IPR050342">
    <property type="entry name" value="HMGB"/>
</dbReference>
<accession>A0AAD5RKU0</accession>
<keyword evidence="1 6" id="KW-0238">DNA-binding</keyword>
<dbReference type="GO" id="GO:0003677">
    <property type="term" value="F:DNA binding"/>
    <property type="evidence" value="ECO:0007669"/>
    <property type="project" value="UniProtKB-UniRule"/>
</dbReference>
<dbReference type="InterPro" id="IPR036910">
    <property type="entry name" value="HMG_box_dom_sf"/>
</dbReference>
<evidence type="ECO:0000259" key="8">
    <source>
        <dbReference type="PROSITE" id="PS50118"/>
    </source>
</evidence>
<feature type="DNA-binding region" description="HMG box" evidence="6">
    <location>
        <begin position="26"/>
        <end position="94"/>
    </location>
</feature>
<dbReference type="SMART" id="SM00398">
    <property type="entry name" value="HMG"/>
    <property type="match status" value="1"/>
</dbReference>
<evidence type="ECO:0000313" key="10">
    <source>
        <dbReference type="Proteomes" id="UP001201980"/>
    </source>
</evidence>
<dbReference type="InterPro" id="IPR009071">
    <property type="entry name" value="HMG_box_dom"/>
</dbReference>
<dbReference type="Pfam" id="PF00505">
    <property type="entry name" value="HMG_box"/>
    <property type="match status" value="1"/>
</dbReference>
<dbReference type="Proteomes" id="UP001201980">
    <property type="component" value="Unassembled WGS sequence"/>
</dbReference>
<feature type="region of interest" description="Disordered" evidence="7">
    <location>
        <begin position="70"/>
        <end position="102"/>
    </location>
</feature>
<evidence type="ECO:0000256" key="3">
    <source>
        <dbReference type="ARBA" id="ARBA00043963"/>
    </source>
</evidence>
<dbReference type="AlphaFoldDB" id="A0AAD5RKU0"/>
<feature type="compositionally biased region" description="Basic and acidic residues" evidence="7">
    <location>
        <begin position="70"/>
        <end position="91"/>
    </location>
</feature>
<gene>
    <name evidence="9" type="ORF">MKZ38_005883</name>
</gene>
<sequence>MPKAKVDKTTKKRDGRRRKTKDENAPKRALSAYMFFANSNRDLVREENPGITFGEVGRMLGQKWKELTDSEKGPYEAKAAADKKRYEDEKAAYNAAGDDDSA</sequence>
<comment type="caution">
    <text evidence="9">The sequence shown here is derived from an EMBL/GenBank/DDBJ whole genome shotgun (WGS) entry which is preliminary data.</text>
</comment>
<evidence type="ECO:0000256" key="1">
    <source>
        <dbReference type="ARBA" id="ARBA00023125"/>
    </source>
</evidence>
<feature type="compositionally biased region" description="Basic residues" evidence="7">
    <location>
        <begin position="10"/>
        <end position="19"/>
    </location>
</feature>
<evidence type="ECO:0000256" key="6">
    <source>
        <dbReference type="PROSITE-ProRule" id="PRU00267"/>
    </source>
</evidence>